<gene>
    <name evidence="2" type="ORF">ACFPYI_01355</name>
</gene>
<dbReference type="Proteomes" id="UP001596099">
    <property type="component" value="Unassembled WGS sequence"/>
</dbReference>
<comment type="caution">
    <text evidence="2">The sequence shown here is derived from an EMBL/GenBank/DDBJ whole genome shotgun (WGS) entry which is preliminary data.</text>
</comment>
<accession>A0ABD5RI01</accession>
<reference evidence="2 3" key="1">
    <citation type="journal article" date="2019" name="Int. J. Syst. Evol. Microbiol.">
        <title>The Global Catalogue of Microorganisms (GCM) 10K type strain sequencing project: providing services to taxonomists for standard genome sequencing and annotation.</title>
        <authorList>
            <consortium name="The Broad Institute Genomics Platform"/>
            <consortium name="The Broad Institute Genome Sequencing Center for Infectious Disease"/>
            <person name="Wu L."/>
            <person name="Ma J."/>
        </authorList>
    </citation>
    <scope>NUCLEOTIDE SEQUENCE [LARGE SCALE GENOMIC DNA]</scope>
    <source>
        <strain evidence="2 3">CGMCC 1.12543</strain>
    </source>
</reference>
<evidence type="ECO:0000313" key="2">
    <source>
        <dbReference type="EMBL" id="MFC5969968.1"/>
    </source>
</evidence>
<organism evidence="2 3">
    <name type="scientific">Halomarina salina</name>
    <dbReference type="NCBI Taxonomy" id="1872699"/>
    <lineage>
        <taxon>Archaea</taxon>
        <taxon>Methanobacteriati</taxon>
        <taxon>Methanobacteriota</taxon>
        <taxon>Stenosarchaea group</taxon>
        <taxon>Halobacteria</taxon>
        <taxon>Halobacteriales</taxon>
        <taxon>Natronomonadaceae</taxon>
        <taxon>Halomarina</taxon>
    </lineage>
</organism>
<dbReference type="RefSeq" id="WP_247418551.1">
    <property type="nucleotide sequence ID" value="NZ_JALLGW010000002.1"/>
</dbReference>
<evidence type="ECO:0000256" key="1">
    <source>
        <dbReference type="SAM" id="Phobius"/>
    </source>
</evidence>
<dbReference type="AlphaFoldDB" id="A0ABD5RI01"/>
<name>A0ABD5RI01_9EURY</name>
<keyword evidence="1" id="KW-0472">Membrane</keyword>
<dbReference type="EMBL" id="JBHSQH010000001">
    <property type="protein sequence ID" value="MFC5969968.1"/>
    <property type="molecule type" value="Genomic_DNA"/>
</dbReference>
<feature type="transmembrane region" description="Helical" evidence="1">
    <location>
        <begin position="36"/>
        <end position="54"/>
    </location>
</feature>
<protein>
    <submittedName>
        <fullName evidence="2">Uncharacterized protein</fullName>
    </submittedName>
</protein>
<keyword evidence="1" id="KW-1133">Transmembrane helix</keyword>
<keyword evidence="1" id="KW-0812">Transmembrane</keyword>
<proteinExistence type="predicted"/>
<keyword evidence="3" id="KW-1185">Reference proteome</keyword>
<evidence type="ECO:0000313" key="3">
    <source>
        <dbReference type="Proteomes" id="UP001596099"/>
    </source>
</evidence>
<sequence length="60" mass="6447">MRPRQFTLPVGFGLLGASYGHPPSVLYNYPDVYGYLVGGLVAALCGTVVWVCTIDTAPSW</sequence>